<evidence type="ECO:0000313" key="1">
    <source>
        <dbReference type="EMBL" id="PUA31294.1"/>
    </source>
</evidence>
<dbReference type="Proteomes" id="UP000244066">
    <property type="component" value="Unassembled WGS sequence"/>
</dbReference>
<protein>
    <submittedName>
        <fullName evidence="1">Uncharacterized protein</fullName>
    </submittedName>
</protein>
<dbReference type="SUPFAM" id="SSF141130">
    <property type="entry name" value="Acetamidase/Formamidase-like"/>
    <property type="match status" value="1"/>
</dbReference>
<dbReference type="GO" id="GO:0016811">
    <property type="term" value="F:hydrolase activity, acting on carbon-nitrogen (but not peptide) bonds, in linear amides"/>
    <property type="evidence" value="ECO:0007669"/>
    <property type="project" value="InterPro"/>
</dbReference>
<organism evidence="1 2">
    <name type="scientific">Candidatus Terraquivivens tikiterensis</name>
    <dbReference type="NCBI Taxonomy" id="1980982"/>
    <lineage>
        <taxon>Archaea</taxon>
        <taxon>Nitrososphaerota</taxon>
        <taxon>Candidatus Wolframiiraptoraceae</taxon>
        <taxon>Candidatus Terraquivivens</taxon>
    </lineage>
</organism>
<dbReference type="Pfam" id="PF03069">
    <property type="entry name" value="FmdA_AmdA"/>
    <property type="match status" value="1"/>
</dbReference>
<dbReference type="AlphaFoldDB" id="A0A2R7Y190"/>
<accession>A0A2R7Y190</accession>
<evidence type="ECO:0000313" key="2">
    <source>
        <dbReference type="Proteomes" id="UP000244066"/>
    </source>
</evidence>
<gene>
    <name evidence="1" type="ORF">B9J98_06775</name>
</gene>
<dbReference type="Gene3D" id="2.60.120.580">
    <property type="entry name" value="Acetamidase/Formamidase-like domains"/>
    <property type="match status" value="1"/>
</dbReference>
<proteinExistence type="predicted"/>
<reference evidence="1 2" key="1">
    <citation type="submission" date="2017-04" db="EMBL/GenBank/DDBJ databases">
        <title>Draft Aigarchaeota genome from a New Zealand hot spring.</title>
        <authorList>
            <person name="Reysenbach A.-L."/>
            <person name="Donaho J.A."/>
            <person name="Gerhart J."/>
            <person name="Kelley J.F."/>
            <person name="Kouba K."/>
            <person name="Podar M."/>
            <person name="Stott M."/>
        </authorList>
    </citation>
    <scope>NUCLEOTIDE SEQUENCE [LARGE SCALE GENOMIC DNA]</scope>
    <source>
        <strain evidence="1">NZ13_MG1</strain>
    </source>
</reference>
<dbReference type="EMBL" id="NDWU01000020">
    <property type="protein sequence ID" value="PUA31294.1"/>
    <property type="molecule type" value="Genomic_DNA"/>
</dbReference>
<dbReference type="InterPro" id="IPR004304">
    <property type="entry name" value="FmdA_AmdA"/>
</dbReference>
<name>A0A2R7Y190_9ARCH</name>
<comment type="caution">
    <text evidence="1">The sequence shown here is derived from an EMBL/GenBank/DDBJ whole genome shotgun (WGS) entry which is preliminary data.</text>
</comment>
<sequence>MDIPDSHNAGDFGAFLIGAPHRYAITEQQYKDCITDGHLDIDSVREGAVLVAPVKLDGAGVYAGDAHTVANSFRI</sequence>